<dbReference type="EMBL" id="CACRTR010000016">
    <property type="protein sequence ID" value="VYU65346.1"/>
    <property type="molecule type" value="Genomic_DNA"/>
</dbReference>
<reference evidence="1" key="1">
    <citation type="submission" date="2019-11" db="EMBL/GenBank/DDBJ databases">
        <authorList>
            <person name="Feng L."/>
        </authorList>
    </citation>
    <scope>NUCLEOTIDE SEQUENCE</scope>
    <source>
        <strain evidence="1">ElimosumLFYP34</strain>
    </source>
</reference>
<organism evidence="1">
    <name type="scientific">Eubacterium limosum</name>
    <dbReference type="NCBI Taxonomy" id="1736"/>
    <lineage>
        <taxon>Bacteria</taxon>
        <taxon>Bacillati</taxon>
        <taxon>Bacillota</taxon>
        <taxon>Clostridia</taxon>
        <taxon>Eubacteriales</taxon>
        <taxon>Eubacteriaceae</taxon>
        <taxon>Eubacterium</taxon>
    </lineage>
</organism>
<dbReference type="AlphaFoldDB" id="A0A6N3GLK1"/>
<accession>A0A6N3GLK1</accession>
<name>A0A6N3GLK1_EUBLI</name>
<gene>
    <name evidence="1" type="ORF">ELLFYP34_04005</name>
</gene>
<protein>
    <submittedName>
        <fullName evidence="1">Uncharacterized protein</fullName>
    </submittedName>
</protein>
<sequence length="39" mass="4459">MTIHLPESHYTLIPLITPEDTPAQAILKAPPRPRGRLWK</sequence>
<evidence type="ECO:0000313" key="1">
    <source>
        <dbReference type="EMBL" id="VYU65346.1"/>
    </source>
</evidence>
<proteinExistence type="predicted"/>